<evidence type="ECO:0000313" key="9">
    <source>
        <dbReference type="Proteomes" id="UP001152622"/>
    </source>
</evidence>
<feature type="coiled-coil region" evidence="5">
    <location>
        <begin position="621"/>
        <end position="756"/>
    </location>
</feature>
<feature type="coiled-coil region" evidence="5">
    <location>
        <begin position="1344"/>
        <end position="1441"/>
    </location>
</feature>
<feature type="region of interest" description="Disordered" evidence="6">
    <location>
        <begin position="112"/>
        <end position="131"/>
    </location>
</feature>
<evidence type="ECO:0000256" key="5">
    <source>
        <dbReference type="SAM" id="Coils"/>
    </source>
</evidence>
<feature type="region of interest" description="Disordered" evidence="6">
    <location>
        <begin position="576"/>
        <end position="604"/>
    </location>
</feature>
<sequence>MKSSVTQMLLRRKGIFPVRSVVGGLLCYGMDETQQDQYEQQLREVFQSFDASGRGSLCPDELSDLCHALHLEEATPSLISTLLQDQGSPNSRVDFERFKDALILVLSTAGGASTSQDASTVPESPEAKPKFVKDGKRYGRRSVPEFGDSITGFSEVPDAEPAGGDPEEAENAAVPRKRERWNSHSNDTEEYEAEGQLHFWNPDEPGTPRVAAPPLSDKLVERLQGAFEDLAVSWDGCASRHELLSVCEYLGLEVTEDVFQNLASDGPPPLIDSSRDTTPPSRLTKRAAEPPPPSVMTSTIGLRLFSSLDDGTGFAPVENLLDAWLEEGIENSPEILQALDFHLDGKVNLSDLTVALENELLITKNGIHQAALASFKAEIRHLLECVDRELREKEKIRSDFDKAEKLKNQMATEVDEHHSAIERMNDLNLRKLEQEHRDKLAVVRTELTKEMDLIQQQANQQREELEREIEQVKEDEAFMRDHLSLTIKESDRLQLELLESTEKLVEAENMIIKLQRNLDNILKEKFGDLDPGSAEFFLQEERLRKLRSDYEEQCREMQDRIDELQAELEEYQTLGRTPNLSLKPSLSEEFGSKSPGIESDQGLGSEDCQPFNMTLEAEMLMEQLKAQHLQQVEKLRAQMENKVSEYHQRLEEQRAAHEEERRELSLQCQGEAQALQEEMSRVQDRVQELQNQLDHVHLERVRLEQSQTEERAELGRRHQEEMVSVRQKLLEAQVQISKLEDQLKALEHHQASSEQSLTEERELLRRLHDEELTQQEEQHRAALQGRLEEEKGRMQVDREEAVRRLVEQWEREKDQLQESHEALLQARLEEERQMFLGESEDQERRLMEQWDKERVELKEQQDGALQVVLEEERLRLLKDQEQLESNLLEKWEKERAQLEESQEGVLQTRLAEERVCIQGEVERSLMDVLEKERAELEEHHGQVLQARVEEERERLLGEREVLEKRLLEEMAEERAQLEETHRKAMQELSAKHSEERERLSGALDRLREEIALERIELESHFSERIRAVESRFTGDQEAVSERFQTDVSKLEQHYQSELQGLTERHSEEKAKWKSEMEEAAQLAEQEKRAVQEALEQEKQSVTRELVKERDRLEHSHREEFEALAAKNKELQSELENLISTAQSKEIELSRQLNELHNRLQESLDAKDELLAQSEKKAQEIELFLRQAAEDFEQEKAELQGNLDLLEERNKQSLCLAEKQVEEQEKLLAETDYLKSKIQEMEAKLNQLLELRDNFEEMKKVKEESCAVITSLQNEIEELKAEIRGLIGSKKEQEVSPENVSEAETFDGDNLVLSVESPLPERELCDENAGDDAEVVLFQDGGSQLEKESKIISKMQADYEEAVKERDLGICRIAALQDQADRLQNQVSLFAELQDQCDSTNEKNLVLRDQIYQLQQKESQLEDILEDNCKKMQLSAQALEENNYIRDQISTIIEHTKEMEAKTSGMADLQARYEEYICENARLGEQNRKLEDQLLDLESKMYLIQDFKDQHTRLEDELIRVKEENSRLIAQVRDLQKHTDIFMVLQQDTEIALAEAITEDTLKDLSSQLEAKIQAVTDLEECCTEFERQNAKLRRAVTGLQEKSLKIREAMQAHRSEAGRLAEENLLLRHSISALKEEDLRETQEEMLHKLEQYKKEKLTAQRVAENCKKQVAELRVRGKQMEQENELLSQKNTQNAANVLELNHRLTELLRQRERKEAGRCPNQQGEQERDDLITETTQERRKIEACVFTLETKLSKAEEVNSLLEQEKAQLTKQLSSLKEQLCGGRDLSVDLTSALSRVDKLQRENETLSRELSRCVDKVAKLGTVECQLSRLLEERQSLEKQSQTLRTQLSTAQEKVQAKEEALQTASLQNARLKSDLRVTQQEKEALKQEVMSLHKQLQNANDKNQVLEMALHTSGYKTQHKKLYWDELARLVEQEKQVLRQENERLQREVQNTKGDLTHARDKTRHLENLILSLKQQKHQGQSGLVKAVEQEKASLKRELDSVRKELVSANRKVNEHGEAQRELENLRQENEELKNLQTRLEAQLLEAIQAQLGGMVPQAQLRLPGERRGQHRGDELGGRGLEINLQGAVVEQRAAHADTCRRIGRL</sequence>
<evidence type="ECO:0000256" key="1">
    <source>
        <dbReference type="ARBA" id="ARBA00004300"/>
    </source>
</evidence>
<dbReference type="GO" id="GO:0097431">
    <property type="term" value="C:mitotic spindle pole"/>
    <property type="evidence" value="ECO:0007669"/>
    <property type="project" value="TreeGrafter"/>
</dbReference>
<keyword evidence="9" id="KW-1185">Reference proteome</keyword>
<evidence type="ECO:0000256" key="3">
    <source>
        <dbReference type="ARBA" id="ARBA00022553"/>
    </source>
</evidence>
<protein>
    <recommendedName>
        <fullName evidence="7">EF-hand domain-containing protein</fullName>
    </recommendedName>
</protein>
<dbReference type="SUPFAM" id="SSF47473">
    <property type="entry name" value="EF-hand"/>
    <property type="match status" value="1"/>
</dbReference>
<organism evidence="8 9">
    <name type="scientific">Synaphobranchus kaupii</name>
    <name type="common">Kaup's arrowtooth eel</name>
    <dbReference type="NCBI Taxonomy" id="118154"/>
    <lineage>
        <taxon>Eukaryota</taxon>
        <taxon>Metazoa</taxon>
        <taxon>Chordata</taxon>
        <taxon>Craniata</taxon>
        <taxon>Vertebrata</taxon>
        <taxon>Euteleostomi</taxon>
        <taxon>Actinopterygii</taxon>
        <taxon>Neopterygii</taxon>
        <taxon>Teleostei</taxon>
        <taxon>Anguilliformes</taxon>
        <taxon>Synaphobranchidae</taxon>
        <taxon>Synaphobranchus</taxon>
    </lineage>
</organism>
<dbReference type="EMBL" id="JAINUF010000015">
    <property type="protein sequence ID" value="KAJ8341111.1"/>
    <property type="molecule type" value="Genomic_DNA"/>
</dbReference>
<evidence type="ECO:0000259" key="7">
    <source>
        <dbReference type="PROSITE" id="PS50222"/>
    </source>
</evidence>
<comment type="caution">
    <text evidence="8">The sequence shown here is derived from an EMBL/GenBank/DDBJ whole genome shotgun (WGS) entry which is preliminary data.</text>
</comment>
<keyword evidence="3" id="KW-0597">Phosphoprotein</keyword>
<keyword evidence="5" id="KW-0175">Coiled coil</keyword>
<dbReference type="Proteomes" id="UP001152622">
    <property type="component" value="Chromosome 15"/>
</dbReference>
<dbReference type="Gene3D" id="1.10.238.10">
    <property type="entry name" value="EF-hand"/>
    <property type="match status" value="1"/>
</dbReference>
<dbReference type="GO" id="GO:0051642">
    <property type="term" value="P:centrosome localization"/>
    <property type="evidence" value="ECO:0007669"/>
    <property type="project" value="TreeGrafter"/>
</dbReference>
<feature type="coiled-coil region" evidence="5">
    <location>
        <begin position="444"/>
        <end position="574"/>
    </location>
</feature>
<dbReference type="GO" id="GO:0005509">
    <property type="term" value="F:calcium ion binding"/>
    <property type="evidence" value="ECO:0007669"/>
    <property type="project" value="InterPro"/>
</dbReference>
<feature type="region of interest" description="Disordered" evidence="6">
    <location>
        <begin position="263"/>
        <end position="294"/>
    </location>
</feature>
<keyword evidence="4" id="KW-0206">Cytoskeleton</keyword>
<comment type="subcellular location">
    <subcellularLocation>
        <location evidence="1">Cytoplasm</location>
        <location evidence="1">Cytoskeleton</location>
        <location evidence="1">Microtubule organizing center</location>
        <location evidence="1">Centrosome</location>
    </subcellularLocation>
</comment>
<dbReference type="PANTHER" id="PTHR18905:SF11">
    <property type="entry name" value="NINEIN"/>
    <property type="match status" value="1"/>
</dbReference>
<feature type="coiled-coil region" evidence="5">
    <location>
        <begin position="1748"/>
        <end position="2055"/>
    </location>
</feature>
<evidence type="ECO:0000256" key="2">
    <source>
        <dbReference type="ARBA" id="ARBA00022490"/>
    </source>
</evidence>
<dbReference type="GO" id="GO:0034454">
    <property type="term" value="P:microtubule anchoring at centrosome"/>
    <property type="evidence" value="ECO:0007669"/>
    <property type="project" value="TreeGrafter"/>
</dbReference>
<name>A0A9Q1ELM6_SYNKA</name>
<dbReference type="GO" id="GO:0090222">
    <property type="term" value="P:centrosome-templated microtubule nucleation"/>
    <property type="evidence" value="ECO:0007669"/>
    <property type="project" value="TreeGrafter"/>
</dbReference>
<feature type="coiled-coil region" evidence="5">
    <location>
        <begin position="1465"/>
        <end position="1537"/>
    </location>
</feature>
<dbReference type="PANTHER" id="PTHR18905">
    <property type="entry name" value="NINEIN"/>
    <property type="match status" value="1"/>
</dbReference>
<reference evidence="8" key="1">
    <citation type="journal article" date="2023" name="Science">
        <title>Genome structures resolve the early diversification of teleost fishes.</title>
        <authorList>
            <person name="Parey E."/>
            <person name="Louis A."/>
            <person name="Montfort J."/>
            <person name="Bouchez O."/>
            <person name="Roques C."/>
            <person name="Iampietro C."/>
            <person name="Lluch J."/>
            <person name="Castinel A."/>
            <person name="Donnadieu C."/>
            <person name="Desvignes T."/>
            <person name="Floi Bucao C."/>
            <person name="Jouanno E."/>
            <person name="Wen M."/>
            <person name="Mejri S."/>
            <person name="Dirks R."/>
            <person name="Jansen H."/>
            <person name="Henkel C."/>
            <person name="Chen W.J."/>
            <person name="Zahm M."/>
            <person name="Cabau C."/>
            <person name="Klopp C."/>
            <person name="Thompson A.W."/>
            <person name="Robinson-Rechavi M."/>
            <person name="Braasch I."/>
            <person name="Lecointre G."/>
            <person name="Bobe J."/>
            <person name="Postlethwait J.H."/>
            <person name="Berthelot C."/>
            <person name="Roest Crollius H."/>
            <person name="Guiguen Y."/>
        </authorList>
    </citation>
    <scope>NUCLEOTIDE SEQUENCE</scope>
    <source>
        <strain evidence="8">WJC10195</strain>
    </source>
</reference>
<dbReference type="GO" id="GO:0005814">
    <property type="term" value="C:centriole"/>
    <property type="evidence" value="ECO:0007669"/>
    <property type="project" value="TreeGrafter"/>
</dbReference>
<feature type="coiled-coil region" evidence="5">
    <location>
        <begin position="799"/>
        <end position="1023"/>
    </location>
</feature>
<keyword evidence="2" id="KW-0963">Cytoplasm</keyword>
<feature type="coiled-coil region" evidence="5">
    <location>
        <begin position="1636"/>
        <end position="1691"/>
    </location>
</feature>
<evidence type="ECO:0000313" key="8">
    <source>
        <dbReference type="EMBL" id="KAJ8341111.1"/>
    </source>
</evidence>
<dbReference type="GO" id="GO:0097539">
    <property type="term" value="C:ciliary transition fiber"/>
    <property type="evidence" value="ECO:0007669"/>
    <property type="project" value="TreeGrafter"/>
</dbReference>
<dbReference type="GO" id="GO:0000242">
    <property type="term" value="C:pericentriolar material"/>
    <property type="evidence" value="ECO:0007669"/>
    <property type="project" value="TreeGrafter"/>
</dbReference>
<feature type="coiled-coil region" evidence="5">
    <location>
        <begin position="1575"/>
        <end position="1602"/>
    </location>
</feature>
<evidence type="ECO:0000256" key="4">
    <source>
        <dbReference type="ARBA" id="ARBA00023212"/>
    </source>
</evidence>
<gene>
    <name evidence="8" type="ORF">SKAU_G00334020</name>
</gene>
<accession>A0A9Q1ELM6</accession>
<feature type="coiled-coil region" evidence="5">
    <location>
        <begin position="1062"/>
        <end position="1288"/>
    </location>
</feature>
<feature type="compositionally biased region" description="Polar residues" evidence="6">
    <location>
        <begin position="112"/>
        <end position="122"/>
    </location>
</feature>
<dbReference type="InterPro" id="IPR002048">
    <property type="entry name" value="EF_hand_dom"/>
</dbReference>
<feature type="domain" description="EF-hand" evidence="7">
    <location>
        <begin position="37"/>
        <end position="72"/>
    </location>
</feature>
<dbReference type="InterPro" id="IPR011992">
    <property type="entry name" value="EF-hand-dom_pair"/>
</dbReference>
<dbReference type="PROSITE" id="PS50222">
    <property type="entry name" value="EF_HAND_2"/>
    <property type="match status" value="1"/>
</dbReference>
<dbReference type="OrthoDB" id="5799458at2759"/>
<evidence type="ECO:0000256" key="6">
    <source>
        <dbReference type="SAM" id="MobiDB-lite"/>
    </source>
</evidence>
<proteinExistence type="predicted"/>
<feature type="region of interest" description="Disordered" evidence="6">
    <location>
        <begin position="147"/>
        <end position="189"/>
    </location>
</feature>